<organism evidence="3 4">
    <name type="scientific">Mumia zhuanghuii</name>
    <dbReference type="NCBI Taxonomy" id="2585211"/>
    <lineage>
        <taxon>Bacteria</taxon>
        <taxon>Bacillati</taxon>
        <taxon>Actinomycetota</taxon>
        <taxon>Actinomycetes</taxon>
        <taxon>Propionibacteriales</taxon>
        <taxon>Nocardioidaceae</taxon>
        <taxon>Mumia</taxon>
    </lineage>
</organism>
<evidence type="ECO:0000259" key="2">
    <source>
        <dbReference type="Pfam" id="PF01636"/>
    </source>
</evidence>
<dbReference type="Pfam" id="PF01636">
    <property type="entry name" value="APH"/>
    <property type="match status" value="1"/>
</dbReference>
<dbReference type="AlphaFoldDB" id="A0A5Q6RYG6"/>
<protein>
    <submittedName>
        <fullName evidence="3">Aminoglycoside phosphotransferase family protein</fullName>
    </submittedName>
</protein>
<dbReference type="Proteomes" id="UP000307768">
    <property type="component" value="Unassembled WGS sequence"/>
</dbReference>
<dbReference type="OrthoDB" id="4020008at2"/>
<dbReference type="EMBL" id="VDFQ02000003">
    <property type="protein sequence ID" value="KAA1422996.1"/>
    <property type="molecule type" value="Genomic_DNA"/>
</dbReference>
<comment type="caution">
    <text evidence="3">The sequence shown here is derived from an EMBL/GenBank/DDBJ whole genome shotgun (WGS) entry which is preliminary data.</text>
</comment>
<feature type="region of interest" description="Disordered" evidence="1">
    <location>
        <begin position="1"/>
        <end position="31"/>
    </location>
</feature>
<dbReference type="SUPFAM" id="SSF56112">
    <property type="entry name" value="Protein kinase-like (PK-like)"/>
    <property type="match status" value="1"/>
</dbReference>
<evidence type="ECO:0000313" key="4">
    <source>
        <dbReference type="Proteomes" id="UP000307768"/>
    </source>
</evidence>
<proteinExistence type="predicted"/>
<accession>A0A5Q6RYG6</accession>
<dbReference type="GO" id="GO:0016740">
    <property type="term" value="F:transferase activity"/>
    <property type="evidence" value="ECO:0007669"/>
    <property type="project" value="UniProtKB-KW"/>
</dbReference>
<dbReference type="PANTHER" id="PTHR21310">
    <property type="entry name" value="AMINOGLYCOSIDE PHOSPHOTRANSFERASE-RELATED-RELATED"/>
    <property type="match status" value="1"/>
</dbReference>
<feature type="compositionally biased region" description="Basic residues" evidence="1">
    <location>
        <begin position="14"/>
        <end position="23"/>
    </location>
</feature>
<feature type="domain" description="Aminoglycoside phosphotransferase" evidence="2">
    <location>
        <begin position="72"/>
        <end position="302"/>
    </location>
</feature>
<name>A0A5Q6RYG6_9ACTN</name>
<dbReference type="InterPro" id="IPR002575">
    <property type="entry name" value="Aminoglycoside_PTrfase"/>
</dbReference>
<evidence type="ECO:0000313" key="3">
    <source>
        <dbReference type="EMBL" id="KAA1422996.1"/>
    </source>
</evidence>
<sequence length="347" mass="37333">MRTIMPSPSPGCRKAPRRRRSARRATESPDGVRGVAWGRQLSDAAASTVGSVSVSVEAQEALLRDALGVGDVRLHGRGGESRTFRLAASDQLVTVGLDWPARVRSEADLEDEASLLRHVAERVTVPVPEVVTVTLGARVLIVRELPGRRLIDLPRRSDAITAEAADVMARTLAELHKSPLDQLADVAPLDATPPSAWREEAAENFSAVKHLLDTGQRTDVAEFLARPAPAPTTQHRFTHNDLGIEHVLVDPVRATVTGVIDWSDAAITDPAADVGRLLRDLGPTTLARAMRTYAEHGGEPDSVGPRARFYAVCGLLEDLAFGVATSRPEYVDKSLASWSTVLPARAT</sequence>
<keyword evidence="3" id="KW-0808">Transferase</keyword>
<gene>
    <name evidence="3" type="ORF">FE697_012745</name>
</gene>
<dbReference type="Gene3D" id="3.90.1200.10">
    <property type="match status" value="1"/>
</dbReference>
<dbReference type="InterPro" id="IPR051678">
    <property type="entry name" value="AGP_Transferase"/>
</dbReference>
<evidence type="ECO:0000256" key="1">
    <source>
        <dbReference type="SAM" id="MobiDB-lite"/>
    </source>
</evidence>
<reference evidence="3 4" key="1">
    <citation type="submission" date="2019-09" db="EMBL/GenBank/DDBJ databases">
        <title>Mumia zhuanghuii sp. nov. isolated from the intestinal contents of plateau pika (Ochotona curzoniae) in the Qinghai-Tibet plateau of China.</title>
        <authorList>
            <person name="Tian Z."/>
        </authorList>
    </citation>
    <scope>NUCLEOTIDE SEQUENCE [LARGE SCALE GENOMIC DNA]</scope>
    <source>
        <strain evidence="4">350</strain>
    </source>
</reference>
<dbReference type="InterPro" id="IPR011009">
    <property type="entry name" value="Kinase-like_dom_sf"/>
</dbReference>